<sequence>MTETKPLKVVGFNGSFKVNGNTAQLIEMVFSELRNEGIECELIQVGNAKSVSGCNGCGRCASTHRCEIAGPDDPVNTWFAKMKEADGIILGSPVYFANVSVEMKSLIDRCGMLNVTAGRNNFRHKIGAAVVAARRNGSDNVFDSINKFFLTQQMHVVGSIHWNNGKNMAYVLKKMNDPLTAHIIPPE</sequence>
<dbReference type="GO" id="GO:0016491">
    <property type="term" value="F:oxidoreductase activity"/>
    <property type="evidence" value="ECO:0007669"/>
    <property type="project" value="InterPro"/>
</dbReference>
<dbReference type="Pfam" id="PF03358">
    <property type="entry name" value="FMN_red"/>
    <property type="match status" value="1"/>
</dbReference>
<dbReference type="Gene3D" id="3.40.50.360">
    <property type="match status" value="1"/>
</dbReference>
<comment type="caution">
    <text evidence="4">The sequence shown here is derived from an EMBL/GenBank/DDBJ whole genome shotgun (WGS) entry which is preliminary data.</text>
</comment>
<evidence type="ECO:0000256" key="2">
    <source>
        <dbReference type="ARBA" id="ARBA00022643"/>
    </source>
</evidence>
<keyword evidence="2" id="KW-0288">FMN</keyword>
<dbReference type="InterPro" id="IPR005025">
    <property type="entry name" value="FMN_Rdtase-like_dom"/>
</dbReference>
<evidence type="ECO:0000256" key="1">
    <source>
        <dbReference type="ARBA" id="ARBA00022630"/>
    </source>
</evidence>
<keyword evidence="1" id="KW-0285">Flavoprotein</keyword>
<organism evidence="4 5">
    <name type="scientific">Streblomastix strix</name>
    <dbReference type="NCBI Taxonomy" id="222440"/>
    <lineage>
        <taxon>Eukaryota</taxon>
        <taxon>Metamonada</taxon>
        <taxon>Preaxostyla</taxon>
        <taxon>Oxymonadida</taxon>
        <taxon>Streblomastigidae</taxon>
        <taxon>Streblomastix</taxon>
    </lineage>
</organism>
<name>A0A5J4VUG6_9EUKA</name>
<accession>A0A5J4VUG6</accession>
<dbReference type="PANTHER" id="PTHR43278:SF4">
    <property type="entry name" value="NAD(P)H-DEPENDENT FMN-CONTAINING OXIDOREDUCTASE YWQN-RELATED"/>
    <property type="match status" value="1"/>
</dbReference>
<dbReference type="InterPro" id="IPR029039">
    <property type="entry name" value="Flavoprotein-like_sf"/>
</dbReference>
<feature type="domain" description="NADPH-dependent FMN reductase-like" evidence="3">
    <location>
        <begin position="8"/>
        <end position="164"/>
    </location>
</feature>
<reference evidence="4 5" key="1">
    <citation type="submission" date="2019-03" db="EMBL/GenBank/DDBJ databases">
        <title>Single cell metagenomics reveals metabolic interactions within the superorganism composed of flagellate Streblomastix strix and complex community of Bacteroidetes bacteria on its surface.</title>
        <authorList>
            <person name="Treitli S.C."/>
            <person name="Kolisko M."/>
            <person name="Husnik F."/>
            <person name="Keeling P."/>
            <person name="Hampl V."/>
        </authorList>
    </citation>
    <scope>NUCLEOTIDE SEQUENCE [LARGE SCALE GENOMIC DNA]</scope>
    <source>
        <strain evidence="4">ST1C</strain>
    </source>
</reference>
<protein>
    <submittedName>
        <fullName evidence="4">Putative flavodoxin family protein</fullName>
    </submittedName>
</protein>
<dbReference type="AlphaFoldDB" id="A0A5J4VUG6"/>
<gene>
    <name evidence="4" type="ORF">EZS28_018272</name>
</gene>
<evidence type="ECO:0000259" key="3">
    <source>
        <dbReference type="Pfam" id="PF03358"/>
    </source>
</evidence>
<dbReference type="Proteomes" id="UP000324800">
    <property type="component" value="Unassembled WGS sequence"/>
</dbReference>
<dbReference type="PANTHER" id="PTHR43278">
    <property type="entry name" value="NAD(P)H-DEPENDENT FMN-CONTAINING OXIDOREDUCTASE YWQN-RELATED"/>
    <property type="match status" value="1"/>
</dbReference>
<proteinExistence type="predicted"/>
<dbReference type="SUPFAM" id="SSF52218">
    <property type="entry name" value="Flavoproteins"/>
    <property type="match status" value="1"/>
</dbReference>
<dbReference type="EMBL" id="SNRW01004914">
    <property type="protein sequence ID" value="KAA6386202.1"/>
    <property type="molecule type" value="Genomic_DNA"/>
</dbReference>
<dbReference type="InterPro" id="IPR051796">
    <property type="entry name" value="ISF_SsuE-like"/>
</dbReference>
<evidence type="ECO:0000313" key="4">
    <source>
        <dbReference type="EMBL" id="KAA6386202.1"/>
    </source>
</evidence>
<evidence type="ECO:0000313" key="5">
    <source>
        <dbReference type="Proteomes" id="UP000324800"/>
    </source>
</evidence>
<dbReference type="OrthoDB" id="10259461at2759"/>